<organism evidence="1">
    <name type="scientific">Demequina capsici</name>
    <dbReference type="NCBI Taxonomy" id="3075620"/>
    <lineage>
        <taxon>Bacteria</taxon>
        <taxon>Bacillati</taxon>
        <taxon>Actinomycetota</taxon>
        <taxon>Actinomycetes</taxon>
        <taxon>Micrococcales</taxon>
        <taxon>Demequinaceae</taxon>
        <taxon>Demequina</taxon>
    </lineage>
</organism>
<dbReference type="KEGG" id="dcp:RN607_00965"/>
<dbReference type="RefSeq" id="WP_313543729.1">
    <property type="nucleotide sequence ID" value="NZ_CP134880.1"/>
</dbReference>
<dbReference type="Proteomes" id="UP001303408">
    <property type="component" value="Chromosome"/>
</dbReference>
<evidence type="ECO:0000313" key="1">
    <source>
        <dbReference type="EMBL" id="WNM27605.1"/>
    </source>
</evidence>
<dbReference type="AlphaFoldDB" id="A0AA96FFP5"/>
<reference evidence="1" key="1">
    <citation type="submission" date="2023-09" db="EMBL/GenBank/DDBJ databases">
        <title>Demequina sp. a novel bacteria isolated from Capsicum annuum.</title>
        <authorList>
            <person name="Humaira Z."/>
            <person name="Lee J."/>
            <person name="Cho D."/>
        </authorList>
    </citation>
    <scope>NUCLEOTIDE SEQUENCE</scope>
    <source>
        <strain evidence="1">PMTSA13</strain>
    </source>
</reference>
<protein>
    <submittedName>
        <fullName evidence="1">Uncharacterized protein</fullName>
    </submittedName>
</protein>
<name>A0AA96FFP5_9MICO</name>
<sequence length="160" mass="17357">MRDLAVGAGVDQTQIDALADGSVTFDEYEQAIRATITCMRDAGIEVDDDQVDYHRPFPEIPYTFAGEVEGVLDGDQTLAVADGCIETYSQYVDMAYQTDAAAQEAIDAYFVQVRDEFIACLEDQGQTVDPDATDDELRQAAVAAMATFDGPNCFTVTGAR</sequence>
<proteinExistence type="predicted"/>
<dbReference type="EMBL" id="CP134880">
    <property type="protein sequence ID" value="WNM27605.1"/>
    <property type="molecule type" value="Genomic_DNA"/>
</dbReference>
<accession>A0AA96FFP5</accession>
<gene>
    <name evidence="1" type="ORF">RN607_00965</name>
</gene>